<evidence type="ECO:0000313" key="2">
    <source>
        <dbReference type="Proteomes" id="UP000243507"/>
    </source>
</evidence>
<accession>A0A2A4CRH6</accession>
<reference evidence="1 2" key="1">
    <citation type="submission" date="2017-09" db="EMBL/GenBank/DDBJ databases">
        <title>A multilocus sequence analysis scheme for characterization of bacteria in the genus Thioclava.</title>
        <authorList>
            <person name="Liu Y."/>
            <person name="Shao Z."/>
        </authorList>
    </citation>
    <scope>NUCLEOTIDE SEQUENCE [LARGE SCALE GENOMIC DNA]</scope>
    <source>
        <strain evidence="1 2">CAU 1312</strain>
    </source>
</reference>
<protein>
    <submittedName>
        <fullName evidence="1">Phytoene synthase</fullName>
    </submittedName>
</protein>
<dbReference type="Pfam" id="PF00494">
    <property type="entry name" value="SQS_PSY"/>
    <property type="match status" value="1"/>
</dbReference>
<dbReference type="InterPro" id="IPR002060">
    <property type="entry name" value="Squ/phyt_synthse"/>
</dbReference>
<evidence type="ECO:0000313" key="1">
    <source>
        <dbReference type="EMBL" id="PCD76930.1"/>
    </source>
</evidence>
<dbReference type="AlphaFoldDB" id="A0A2A4CRH6"/>
<dbReference type="Gene3D" id="1.10.600.10">
    <property type="entry name" value="Farnesyl Diphosphate Synthase"/>
    <property type="match status" value="1"/>
</dbReference>
<dbReference type="Proteomes" id="UP000243507">
    <property type="component" value="Unassembled WGS sequence"/>
</dbReference>
<dbReference type="OrthoDB" id="9814909at2"/>
<name>A0A2A4CRH6_9RHOB</name>
<sequence length="253" mass="27261">MSDHALQAAAEAVQKGDPERFAATMACAPAQRGPLWALYAANLEIARAPWASAEPMVAEMRLQWWVDAFDALAETGREPQHELGPALLPLRAQAPLISAIAEARRWDCWREPFEDEAALWAYLDQTSGNLIWAAASALGAAPGLEARARDFGAAAGLAALFSAVPQLEARGRLPLPDGRPETVARLAQEGLARIARARGGRDPALQAAFLPGYLAPSRLKRAAQDPSRVAEGQLDGSEFARRAALLRAVFWRI</sequence>
<dbReference type="EMBL" id="NTJD01000004">
    <property type="protein sequence ID" value="PCD76930.1"/>
    <property type="molecule type" value="Genomic_DNA"/>
</dbReference>
<keyword evidence="2" id="KW-1185">Reference proteome</keyword>
<dbReference type="RefSeq" id="WP_096432741.1">
    <property type="nucleotide sequence ID" value="NZ_NTJD01000004.1"/>
</dbReference>
<proteinExistence type="predicted"/>
<comment type="caution">
    <text evidence="1">The sequence shown here is derived from an EMBL/GenBank/DDBJ whole genome shotgun (WGS) entry which is preliminary data.</text>
</comment>
<organism evidence="1 2">
    <name type="scientific">Pseudothioclava arenosa</name>
    <dbReference type="NCBI Taxonomy" id="1795308"/>
    <lineage>
        <taxon>Bacteria</taxon>
        <taxon>Pseudomonadati</taxon>
        <taxon>Pseudomonadota</taxon>
        <taxon>Alphaproteobacteria</taxon>
        <taxon>Rhodobacterales</taxon>
        <taxon>Paracoccaceae</taxon>
        <taxon>Pseudothioclava</taxon>
    </lineage>
</organism>
<gene>
    <name evidence="1" type="ORF">CLN94_07530</name>
</gene>
<dbReference type="InterPro" id="IPR008949">
    <property type="entry name" value="Isoprenoid_synthase_dom_sf"/>
</dbReference>
<dbReference type="SUPFAM" id="SSF48576">
    <property type="entry name" value="Terpenoid synthases"/>
    <property type="match status" value="1"/>
</dbReference>